<reference evidence="1" key="1">
    <citation type="journal article" date="2019" name="bioRxiv">
        <title>The Genome of the Zebra Mussel, Dreissena polymorpha: A Resource for Invasive Species Research.</title>
        <authorList>
            <person name="McCartney M.A."/>
            <person name="Auch B."/>
            <person name="Kono T."/>
            <person name="Mallez S."/>
            <person name="Zhang Y."/>
            <person name="Obille A."/>
            <person name="Becker A."/>
            <person name="Abrahante J.E."/>
            <person name="Garbe J."/>
            <person name="Badalamenti J.P."/>
            <person name="Herman A."/>
            <person name="Mangelson H."/>
            <person name="Liachko I."/>
            <person name="Sullivan S."/>
            <person name="Sone E.D."/>
            <person name="Koren S."/>
            <person name="Silverstein K.A.T."/>
            <person name="Beckman K.B."/>
            <person name="Gohl D.M."/>
        </authorList>
    </citation>
    <scope>NUCLEOTIDE SEQUENCE</scope>
    <source>
        <strain evidence="1">Duluth1</strain>
        <tissue evidence="1">Whole animal</tissue>
    </source>
</reference>
<dbReference type="Proteomes" id="UP000828390">
    <property type="component" value="Unassembled WGS sequence"/>
</dbReference>
<evidence type="ECO:0000313" key="1">
    <source>
        <dbReference type="EMBL" id="KAH3803435.1"/>
    </source>
</evidence>
<dbReference type="AlphaFoldDB" id="A0A9D4J9E2"/>
<protein>
    <submittedName>
        <fullName evidence="1">Uncharacterized protein</fullName>
    </submittedName>
</protein>
<name>A0A9D4J9E2_DREPO</name>
<sequence length="159" mass="17725">MTTCVVIPETTASVANLDQQTQIMAQWCDRFSMRAFRTRSRYTGESLLSKTYGSVTVFGKTCLQPVGKDKEITVPMHIKHTGLIYLAIPRIKASKTNVVGYCPPATMVTRMDNIGDQHMSRIEIIVDCQPCAWPIIPVKRNGKRGLRSLRQSPIGIVGE</sequence>
<keyword evidence="2" id="KW-1185">Reference proteome</keyword>
<organism evidence="1 2">
    <name type="scientific">Dreissena polymorpha</name>
    <name type="common">Zebra mussel</name>
    <name type="synonym">Mytilus polymorpha</name>
    <dbReference type="NCBI Taxonomy" id="45954"/>
    <lineage>
        <taxon>Eukaryota</taxon>
        <taxon>Metazoa</taxon>
        <taxon>Spiralia</taxon>
        <taxon>Lophotrochozoa</taxon>
        <taxon>Mollusca</taxon>
        <taxon>Bivalvia</taxon>
        <taxon>Autobranchia</taxon>
        <taxon>Heteroconchia</taxon>
        <taxon>Euheterodonta</taxon>
        <taxon>Imparidentia</taxon>
        <taxon>Neoheterodontei</taxon>
        <taxon>Myida</taxon>
        <taxon>Dreissenoidea</taxon>
        <taxon>Dreissenidae</taxon>
        <taxon>Dreissena</taxon>
    </lineage>
</organism>
<dbReference type="EMBL" id="JAIWYP010000006">
    <property type="protein sequence ID" value="KAH3803435.1"/>
    <property type="molecule type" value="Genomic_DNA"/>
</dbReference>
<comment type="caution">
    <text evidence="1">The sequence shown here is derived from an EMBL/GenBank/DDBJ whole genome shotgun (WGS) entry which is preliminary data.</text>
</comment>
<gene>
    <name evidence="1" type="ORF">DPMN_131696</name>
</gene>
<evidence type="ECO:0000313" key="2">
    <source>
        <dbReference type="Proteomes" id="UP000828390"/>
    </source>
</evidence>
<proteinExistence type="predicted"/>
<reference evidence="1" key="2">
    <citation type="submission" date="2020-11" db="EMBL/GenBank/DDBJ databases">
        <authorList>
            <person name="McCartney M.A."/>
            <person name="Auch B."/>
            <person name="Kono T."/>
            <person name="Mallez S."/>
            <person name="Becker A."/>
            <person name="Gohl D.M."/>
            <person name="Silverstein K.A.T."/>
            <person name="Koren S."/>
            <person name="Bechman K.B."/>
            <person name="Herman A."/>
            <person name="Abrahante J.E."/>
            <person name="Garbe J."/>
        </authorList>
    </citation>
    <scope>NUCLEOTIDE SEQUENCE</scope>
    <source>
        <strain evidence="1">Duluth1</strain>
        <tissue evidence="1">Whole animal</tissue>
    </source>
</reference>
<accession>A0A9D4J9E2</accession>